<proteinExistence type="predicted"/>
<comment type="caution">
    <text evidence="3">The sequence shown here is derived from an EMBL/GenBank/DDBJ whole genome shotgun (WGS) entry which is preliminary data.</text>
</comment>
<name>A0A533I5J0_PARDE</name>
<feature type="chain" id="PRO_5021774712" description="PepSY domain-containing protein" evidence="1">
    <location>
        <begin position="24"/>
        <end position="118"/>
    </location>
</feature>
<dbReference type="Pfam" id="PF13670">
    <property type="entry name" value="PepSY_2"/>
    <property type="match status" value="1"/>
</dbReference>
<dbReference type="EMBL" id="VAFL01000010">
    <property type="protein sequence ID" value="TKW65807.1"/>
    <property type="molecule type" value="Genomic_DNA"/>
</dbReference>
<feature type="signal peptide" evidence="1">
    <location>
        <begin position="1"/>
        <end position="23"/>
    </location>
</feature>
<evidence type="ECO:0000313" key="3">
    <source>
        <dbReference type="EMBL" id="TKW65807.1"/>
    </source>
</evidence>
<gene>
    <name evidence="3" type="ORF">DI616_13090</name>
</gene>
<evidence type="ECO:0000259" key="2">
    <source>
        <dbReference type="Pfam" id="PF13670"/>
    </source>
</evidence>
<reference evidence="3 4" key="1">
    <citation type="journal article" date="2017" name="Nat. Commun.">
        <title>In situ click chemistry generation of cyclooxygenase-2 inhibitors.</title>
        <authorList>
            <person name="Bhardwaj A."/>
            <person name="Kaur J."/>
            <person name="Wuest M."/>
            <person name="Wuest F."/>
        </authorList>
    </citation>
    <scope>NUCLEOTIDE SEQUENCE [LARGE SCALE GENOMIC DNA]</scope>
    <source>
        <strain evidence="3">S2_012_000_R3_94</strain>
    </source>
</reference>
<dbReference type="Proteomes" id="UP000315344">
    <property type="component" value="Unassembled WGS sequence"/>
</dbReference>
<evidence type="ECO:0000313" key="4">
    <source>
        <dbReference type="Proteomes" id="UP000315344"/>
    </source>
</evidence>
<organism evidence="3 4">
    <name type="scientific">Paracoccus denitrificans</name>
    <dbReference type="NCBI Taxonomy" id="266"/>
    <lineage>
        <taxon>Bacteria</taxon>
        <taxon>Pseudomonadati</taxon>
        <taxon>Pseudomonadota</taxon>
        <taxon>Alphaproteobacteria</taxon>
        <taxon>Rhodobacterales</taxon>
        <taxon>Paracoccaceae</taxon>
        <taxon>Paracoccus</taxon>
    </lineage>
</organism>
<protein>
    <recommendedName>
        <fullName evidence="2">PepSY domain-containing protein</fullName>
    </recommendedName>
</protein>
<sequence length="118" mass="11754">MTNLIKNTSLAAVIALLAAPAFAQTNQITPEQVVESLEGQGYTEVVPVEGEDANEDTLVATAVNPDGVSVTIVYNKGTGEVVSATAAGAQAAQEAAEAPAEAAAEAAAEAEAEAMPAN</sequence>
<dbReference type="InterPro" id="IPR025711">
    <property type="entry name" value="PepSY"/>
</dbReference>
<accession>A0A533I5J0</accession>
<keyword evidence="1" id="KW-0732">Signal</keyword>
<dbReference type="AlphaFoldDB" id="A0A533I5J0"/>
<evidence type="ECO:0000256" key="1">
    <source>
        <dbReference type="SAM" id="SignalP"/>
    </source>
</evidence>
<feature type="domain" description="PepSY" evidence="2">
    <location>
        <begin position="8"/>
        <end position="83"/>
    </location>
</feature>